<dbReference type="CDD" id="cd03012">
    <property type="entry name" value="TlpA_like_DipZ_like"/>
    <property type="match status" value="1"/>
</dbReference>
<dbReference type="InterPro" id="IPR000866">
    <property type="entry name" value="AhpC/TSA"/>
</dbReference>
<dbReference type="InterPro" id="IPR041017">
    <property type="entry name" value="Thioredoxin_10"/>
</dbReference>
<accession>A0A427SV30</accession>
<dbReference type="PROSITE" id="PS51352">
    <property type="entry name" value="THIOREDOXIN_2"/>
    <property type="match status" value="1"/>
</dbReference>
<dbReference type="PANTHER" id="PTHR42852">
    <property type="entry name" value="THIOL:DISULFIDE INTERCHANGE PROTEIN DSBE"/>
    <property type="match status" value="1"/>
</dbReference>
<evidence type="ECO:0000256" key="3">
    <source>
        <dbReference type="ARBA" id="ARBA00022692"/>
    </source>
</evidence>
<dbReference type="PANTHER" id="PTHR42852:SF13">
    <property type="entry name" value="PROTEIN DIPZ"/>
    <property type="match status" value="1"/>
</dbReference>
<dbReference type="SUPFAM" id="SSF52833">
    <property type="entry name" value="Thioredoxin-like"/>
    <property type="match status" value="1"/>
</dbReference>
<comment type="caution">
    <text evidence="8">The sequence shown here is derived from an EMBL/GenBank/DDBJ whole genome shotgun (WGS) entry which is preliminary data.</text>
</comment>
<proteinExistence type="predicted"/>
<dbReference type="InterPro" id="IPR036249">
    <property type="entry name" value="Thioredoxin-like_sf"/>
</dbReference>
<dbReference type="Pfam" id="PF02683">
    <property type="entry name" value="DsbD_TM"/>
    <property type="match status" value="1"/>
</dbReference>
<feature type="transmembrane region" description="Helical" evidence="6">
    <location>
        <begin position="71"/>
        <end position="89"/>
    </location>
</feature>
<reference evidence="8 9" key="1">
    <citation type="submission" date="2018-12" db="EMBL/GenBank/DDBJ databases">
        <title>Amycolatopsis eburnea sp. nov. actinomycete associate with arbuscular mycorrhiza fungal spore.</title>
        <authorList>
            <person name="Lumyong S."/>
            <person name="Chaiya L."/>
        </authorList>
    </citation>
    <scope>NUCLEOTIDE SEQUENCE [LARGE SCALE GENOMIC DNA]</scope>
    <source>
        <strain evidence="8 9">GLM-1</strain>
    </source>
</reference>
<evidence type="ECO:0000256" key="4">
    <source>
        <dbReference type="ARBA" id="ARBA00022989"/>
    </source>
</evidence>
<feature type="transmembrane region" description="Helical" evidence="6">
    <location>
        <begin position="6"/>
        <end position="25"/>
    </location>
</feature>
<evidence type="ECO:0000313" key="9">
    <source>
        <dbReference type="Proteomes" id="UP000267081"/>
    </source>
</evidence>
<dbReference type="GO" id="GO:0016209">
    <property type="term" value="F:antioxidant activity"/>
    <property type="evidence" value="ECO:0007669"/>
    <property type="project" value="InterPro"/>
</dbReference>
<feature type="transmembrane region" description="Helical" evidence="6">
    <location>
        <begin position="37"/>
        <end position="65"/>
    </location>
</feature>
<feature type="domain" description="Thioredoxin" evidence="7">
    <location>
        <begin position="227"/>
        <end position="375"/>
    </location>
</feature>
<keyword evidence="3 6" id="KW-0812">Transmembrane</keyword>
<dbReference type="RefSeq" id="WP_125316082.1">
    <property type="nucleotide sequence ID" value="NZ_RSEC01000063.1"/>
</dbReference>
<dbReference type="OrthoDB" id="9811352at2"/>
<dbReference type="EMBL" id="RSEC01000063">
    <property type="protein sequence ID" value="RSD07812.1"/>
    <property type="molecule type" value="Genomic_DNA"/>
</dbReference>
<name>A0A427SV30_9PSEU</name>
<gene>
    <name evidence="8" type="ORF">EIY87_44270</name>
</gene>
<dbReference type="InterPro" id="IPR050553">
    <property type="entry name" value="Thioredoxin_ResA/DsbE_sf"/>
</dbReference>
<dbReference type="Gene3D" id="2.60.120.260">
    <property type="entry name" value="Galactose-binding domain-like"/>
    <property type="match status" value="1"/>
</dbReference>
<dbReference type="Gene3D" id="3.40.30.10">
    <property type="entry name" value="Glutaredoxin"/>
    <property type="match status" value="1"/>
</dbReference>
<dbReference type="Proteomes" id="UP000267081">
    <property type="component" value="Unassembled WGS sequence"/>
</dbReference>
<feature type="transmembrane region" description="Helical" evidence="6">
    <location>
        <begin position="146"/>
        <end position="171"/>
    </location>
</feature>
<sequence length="521" mass="53554">MPTLLLAGLLAGIVTSVSPCVLPVLPVVLTAGARRPWGVVGGLVTSFSLTTLFGSLVLTALSLPAGLVRDAGIVALALLGIGLLVPRVGELLERPFARLRGRAAAPGRGGFATGLALGLVYVPCAGPVLATIAVVGATHRIGFDSLLLTAAFGVGTGIPLLVLAASGGALARRARFLRAHARGLRAATGAALLLVAAVTAFDLAAPLQRAVPDYTAAAQQAVGAEQLDELTHAPEFTGIGTWLNTPGGQPVSLRALRGKVVVVSFWTYSCINCQRALPHLERWHETYRDAGLTVVGVHTPEFAFEHDPGNVADQAKALGVTYPVAVDDDYATWTAYGNRYWPAAYLVDATGQVRRTSFGEGGYAEFEQQIRAALTDAGTPSLPHATDVPGTTPPGGLTPETYLGAEHAPLATSGSPVAAGQTRGYTFPAAVDPGTFALDGTWTADPEHLTAGPGARLRLSFRATSVHLVLGGTGTVTVDGTRTIAVGGPPTLYTVLDGHSGPGELTLSLSTGTQAYAFTFG</sequence>
<dbReference type="AlphaFoldDB" id="A0A427SV30"/>
<keyword evidence="2" id="KW-1003">Cell membrane</keyword>
<evidence type="ECO:0000256" key="2">
    <source>
        <dbReference type="ARBA" id="ARBA00022475"/>
    </source>
</evidence>
<evidence type="ECO:0000313" key="8">
    <source>
        <dbReference type="EMBL" id="RSD07812.1"/>
    </source>
</evidence>
<dbReference type="GO" id="GO:0016491">
    <property type="term" value="F:oxidoreductase activity"/>
    <property type="evidence" value="ECO:0007669"/>
    <property type="project" value="InterPro"/>
</dbReference>
<dbReference type="InterPro" id="IPR003834">
    <property type="entry name" value="Cyt_c_assmbl_TM_dom"/>
</dbReference>
<keyword evidence="9" id="KW-1185">Reference proteome</keyword>
<comment type="subcellular location">
    <subcellularLocation>
        <location evidence="1">Cell membrane</location>
        <topology evidence="1">Multi-pass membrane protein</topology>
    </subcellularLocation>
</comment>
<dbReference type="Pfam" id="PF17991">
    <property type="entry name" value="Thioredoxin_10"/>
    <property type="match status" value="1"/>
</dbReference>
<feature type="transmembrane region" description="Helical" evidence="6">
    <location>
        <begin position="110"/>
        <end position="134"/>
    </location>
</feature>
<evidence type="ECO:0000256" key="5">
    <source>
        <dbReference type="ARBA" id="ARBA00023136"/>
    </source>
</evidence>
<protein>
    <submittedName>
        <fullName evidence="8">Cytochrome c biogenesis protein DipZ</fullName>
    </submittedName>
</protein>
<evidence type="ECO:0000256" key="1">
    <source>
        <dbReference type="ARBA" id="ARBA00004651"/>
    </source>
</evidence>
<dbReference type="GO" id="GO:0005886">
    <property type="term" value="C:plasma membrane"/>
    <property type="evidence" value="ECO:0007669"/>
    <property type="project" value="UniProtKB-SubCell"/>
</dbReference>
<keyword evidence="5 6" id="KW-0472">Membrane</keyword>
<dbReference type="GO" id="GO:0017004">
    <property type="term" value="P:cytochrome complex assembly"/>
    <property type="evidence" value="ECO:0007669"/>
    <property type="project" value="InterPro"/>
</dbReference>
<organism evidence="8 9">
    <name type="scientific">Amycolatopsis eburnea</name>
    <dbReference type="NCBI Taxonomy" id="2267691"/>
    <lineage>
        <taxon>Bacteria</taxon>
        <taxon>Bacillati</taxon>
        <taxon>Actinomycetota</taxon>
        <taxon>Actinomycetes</taxon>
        <taxon>Pseudonocardiales</taxon>
        <taxon>Pseudonocardiaceae</taxon>
        <taxon>Amycolatopsis</taxon>
    </lineage>
</organism>
<feature type="transmembrane region" description="Helical" evidence="6">
    <location>
        <begin position="183"/>
        <end position="205"/>
    </location>
</feature>
<evidence type="ECO:0000256" key="6">
    <source>
        <dbReference type="SAM" id="Phobius"/>
    </source>
</evidence>
<keyword evidence="4 6" id="KW-1133">Transmembrane helix</keyword>
<dbReference type="Pfam" id="PF00578">
    <property type="entry name" value="AhpC-TSA"/>
    <property type="match status" value="1"/>
</dbReference>
<evidence type="ECO:0000259" key="7">
    <source>
        <dbReference type="PROSITE" id="PS51352"/>
    </source>
</evidence>
<dbReference type="InterPro" id="IPR013766">
    <property type="entry name" value="Thioredoxin_domain"/>
</dbReference>